<organism evidence="1 2">
    <name type="scientific">Adiantum capillus-veneris</name>
    <name type="common">Maidenhair fern</name>
    <dbReference type="NCBI Taxonomy" id="13818"/>
    <lineage>
        <taxon>Eukaryota</taxon>
        <taxon>Viridiplantae</taxon>
        <taxon>Streptophyta</taxon>
        <taxon>Embryophyta</taxon>
        <taxon>Tracheophyta</taxon>
        <taxon>Polypodiopsida</taxon>
        <taxon>Polypodiidae</taxon>
        <taxon>Polypodiales</taxon>
        <taxon>Pteridineae</taxon>
        <taxon>Pteridaceae</taxon>
        <taxon>Vittarioideae</taxon>
        <taxon>Adiantum</taxon>
    </lineage>
</organism>
<dbReference type="Proteomes" id="UP000886520">
    <property type="component" value="Chromosome 10"/>
</dbReference>
<dbReference type="EMBL" id="JABFUD020000010">
    <property type="protein sequence ID" value="KAI5074998.1"/>
    <property type="molecule type" value="Genomic_DNA"/>
</dbReference>
<proteinExistence type="predicted"/>
<dbReference type="AlphaFoldDB" id="A0A9D4UVY3"/>
<accession>A0A9D4UVY3</accession>
<sequence>MKEDSFAYMYGKESNVIACLDPCVDNCRDEGLSRSLCWSYMPWNDYCCDVENMHAIITDYVFFPPSDALSRYPDELWVRGPIWDAEMDSDHVCGIVGGTEVPTCDTLDCDKNMACSQCEDYGTFVANDDDDRWGFDEPVIALEA</sequence>
<protein>
    <submittedName>
        <fullName evidence="1">Uncharacterized protein</fullName>
    </submittedName>
</protein>
<keyword evidence="2" id="KW-1185">Reference proteome</keyword>
<name>A0A9D4UVY3_ADICA</name>
<evidence type="ECO:0000313" key="1">
    <source>
        <dbReference type="EMBL" id="KAI5074998.1"/>
    </source>
</evidence>
<dbReference type="OrthoDB" id="1960656at2759"/>
<gene>
    <name evidence="1" type="ORF">GOP47_0010959</name>
</gene>
<evidence type="ECO:0000313" key="2">
    <source>
        <dbReference type="Proteomes" id="UP000886520"/>
    </source>
</evidence>
<comment type="caution">
    <text evidence="1">The sequence shown here is derived from an EMBL/GenBank/DDBJ whole genome shotgun (WGS) entry which is preliminary data.</text>
</comment>
<reference evidence="1" key="1">
    <citation type="submission" date="2021-01" db="EMBL/GenBank/DDBJ databases">
        <title>Adiantum capillus-veneris genome.</title>
        <authorList>
            <person name="Fang Y."/>
            <person name="Liao Q."/>
        </authorList>
    </citation>
    <scope>NUCLEOTIDE SEQUENCE</scope>
    <source>
        <strain evidence="1">H3</strain>
        <tissue evidence="1">Leaf</tissue>
    </source>
</reference>